<dbReference type="SUPFAM" id="SSF103473">
    <property type="entry name" value="MFS general substrate transporter"/>
    <property type="match status" value="1"/>
</dbReference>
<comment type="subcellular location">
    <subcellularLocation>
        <location evidence="1">Membrane</location>
        <topology evidence="1">Multi-pass membrane protein</topology>
    </subcellularLocation>
</comment>
<feature type="transmembrane region" description="Helical" evidence="5">
    <location>
        <begin position="310"/>
        <end position="333"/>
    </location>
</feature>
<feature type="transmembrane region" description="Helical" evidence="5">
    <location>
        <begin position="340"/>
        <end position="358"/>
    </location>
</feature>
<feature type="transmembrane region" description="Helical" evidence="5">
    <location>
        <begin position="20"/>
        <end position="45"/>
    </location>
</feature>
<evidence type="ECO:0000256" key="5">
    <source>
        <dbReference type="SAM" id="Phobius"/>
    </source>
</evidence>
<feature type="transmembrane region" description="Helical" evidence="5">
    <location>
        <begin position="407"/>
        <end position="429"/>
    </location>
</feature>
<comment type="caution">
    <text evidence="7">The sequence shown here is derived from an EMBL/GenBank/DDBJ whole genome shotgun (WGS) entry which is preliminary data.</text>
</comment>
<dbReference type="Proteomes" id="UP000476030">
    <property type="component" value="Unassembled WGS sequence"/>
</dbReference>
<feature type="transmembrane region" description="Helical" evidence="5">
    <location>
        <begin position="57"/>
        <end position="81"/>
    </location>
</feature>
<keyword evidence="3 5" id="KW-1133">Transmembrane helix</keyword>
<feature type="transmembrane region" description="Helical" evidence="5">
    <location>
        <begin position="177"/>
        <end position="196"/>
    </location>
</feature>
<feature type="transmembrane region" description="Helical" evidence="5">
    <location>
        <begin position="435"/>
        <end position="459"/>
    </location>
</feature>
<feature type="transmembrane region" description="Helical" evidence="5">
    <location>
        <begin position="150"/>
        <end position="171"/>
    </location>
</feature>
<dbReference type="EMBL" id="WTUW01000001">
    <property type="protein sequence ID" value="MZR29751.1"/>
    <property type="molecule type" value="Genomic_DNA"/>
</dbReference>
<dbReference type="RefSeq" id="WP_161314243.1">
    <property type="nucleotide sequence ID" value="NZ_WTUW01000001.1"/>
</dbReference>
<evidence type="ECO:0000256" key="1">
    <source>
        <dbReference type="ARBA" id="ARBA00004141"/>
    </source>
</evidence>
<feature type="domain" description="Major facilitator superfamily (MFS) profile" evidence="6">
    <location>
        <begin position="23"/>
        <end position="460"/>
    </location>
</feature>
<protein>
    <submittedName>
        <fullName evidence="7">MFS transporter</fullName>
    </submittedName>
</protein>
<dbReference type="PANTHER" id="PTHR23501:SF154">
    <property type="entry name" value="MULTIDRUG-EFFLUX TRANSPORTER RV1634-RELATED"/>
    <property type="match status" value="1"/>
</dbReference>
<feature type="transmembrane region" description="Helical" evidence="5">
    <location>
        <begin position="275"/>
        <end position="298"/>
    </location>
</feature>
<feature type="transmembrane region" description="Helical" evidence="5">
    <location>
        <begin position="88"/>
        <end position="106"/>
    </location>
</feature>
<dbReference type="Gene3D" id="1.20.1720.10">
    <property type="entry name" value="Multidrug resistance protein D"/>
    <property type="match status" value="1"/>
</dbReference>
<dbReference type="GO" id="GO:0005886">
    <property type="term" value="C:plasma membrane"/>
    <property type="evidence" value="ECO:0007669"/>
    <property type="project" value="TreeGrafter"/>
</dbReference>
<keyword evidence="2 5" id="KW-0812">Transmembrane</keyword>
<dbReference type="AlphaFoldDB" id="A0A6L8W3W1"/>
<dbReference type="PROSITE" id="PS50850">
    <property type="entry name" value="MFS"/>
    <property type="match status" value="1"/>
</dbReference>
<sequence length="473" mass="50606">MDQTHQESAVSWREILNRDYGSALALVCLGIWLHAADSLLVATMVPQIVADIGGAELIAWTVALYGIGSIVAGASSGLLTLHYGLRGPMTLAALLFALGCAVSALAPEMGVVLVGRLFQGLGGGGLMAMAFVSVSTLFPRRLTARAMGAISTLWGVSAFIGPLVGGLFVEYGTWQGGFWFFAVQAVLMAIWIQFTLRRVKKPEEERRIRFPLWRLTWLSLGVFLVAYGGIEVSILQTSLFVTFGVMALCIFLFLDGKKKENRLLPHRPLNLATPLGAALVLVLAFSTTTIAITVYGPYLITVIHHEPPIVGGYVMACLSIGWSIAAFLVSGIAEKHDTRMIIAGMSVITASLLGYAYSLPNGPVWLIGIFAALQGSGFGLAWTFILRRALKLAPTDEYERIASAIPTLQRVGFALGAAYAGILANAAGLSEQADMPVFIFVAWLLPLASLPAAAIGLVATYRFTRPLRDVTTS</sequence>
<proteinExistence type="predicted"/>
<evidence type="ECO:0000256" key="2">
    <source>
        <dbReference type="ARBA" id="ARBA00022692"/>
    </source>
</evidence>
<keyword evidence="4 5" id="KW-0472">Membrane</keyword>
<dbReference type="InterPro" id="IPR020846">
    <property type="entry name" value="MFS_dom"/>
</dbReference>
<evidence type="ECO:0000313" key="8">
    <source>
        <dbReference type="Proteomes" id="UP000476030"/>
    </source>
</evidence>
<accession>A0A6L8W3W1</accession>
<feature type="transmembrane region" description="Helical" evidence="5">
    <location>
        <begin position="208"/>
        <end position="228"/>
    </location>
</feature>
<organism evidence="7 8">
    <name type="scientific">Sneathiella litorea</name>
    <dbReference type="NCBI Taxonomy" id="2606216"/>
    <lineage>
        <taxon>Bacteria</taxon>
        <taxon>Pseudomonadati</taxon>
        <taxon>Pseudomonadota</taxon>
        <taxon>Alphaproteobacteria</taxon>
        <taxon>Sneathiellales</taxon>
        <taxon>Sneathiellaceae</taxon>
        <taxon>Sneathiella</taxon>
    </lineage>
</organism>
<evidence type="ECO:0000256" key="3">
    <source>
        <dbReference type="ARBA" id="ARBA00022989"/>
    </source>
</evidence>
<keyword evidence="8" id="KW-1185">Reference proteome</keyword>
<evidence type="ECO:0000259" key="6">
    <source>
        <dbReference type="PROSITE" id="PS50850"/>
    </source>
</evidence>
<dbReference type="Pfam" id="PF07690">
    <property type="entry name" value="MFS_1"/>
    <property type="match status" value="1"/>
</dbReference>
<dbReference type="InterPro" id="IPR011701">
    <property type="entry name" value="MFS"/>
</dbReference>
<evidence type="ECO:0000313" key="7">
    <source>
        <dbReference type="EMBL" id="MZR29751.1"/>
    </source>
</evidence>
<name>A0A6L8W3W1_9PROT</name>
<dbReference type="GO" id="GO:0022857">
    <property type="term" value="F:transmembrane transporter activity"/>
    <property type="evidence" value="ECO:0007669"/>
    <property type="project" value="InterPro"/>
</dbReference>
<feature type="transmembrane region" description="Helical" evidence="5">
    <location>
        <begin position="364"/>
        <end position="386"/>
    </location>
</feature>
<dbReference type="PANTHER" id="PTHR23501">
    <property type="entry name" value="MAJOR FACILITATOR SUPERFAMILY"/>
    <property type="match status" value="1"/>
</dbReference>
<reference evidence="7 8" key="1">
    <citation type="submission" date="2019-12" db="EMBL/GenBank/DDBJ databases">
        <title>Snethiella sp. nov. sp. isolated from sea sand.</title>
        <authorList>
            <person name="Kim J."/>
            <person name="Jeong S.E."/>
            <person name="Jung H.S."/>
            <person name="Jeon C.O."/>
        </authorList>
    </citation>
    <scope>NUCLEOTIDE SEQUENCE [LARGE SCALE GENOMIC DNA]</scope>
    <source>
        <strain evidence="7 8">DP05</strain>
    </source>
</reference>
<feature type="transmembrane region" description="Helical" evidence="5">
    <location>
        <begin position="234"/>
        <end position="254"/>
    </location>
</feature>
<dbReference type="Gene3D" id="1.20.1250.20">
    <property type="entry name" value="MFS general substrate transporter like domains"/>
    <property type="match status" value="1"/>
</dbReference>
<dbReference type="InterPro" id="IPR036259">
    <property type="entry name" value="MFS_trans_sf"/>
</dbReference>
<gene>
    <name evidence="7" type="ORF">GQE98_03790</name>
</gene>
<feature type="transmembrane region" description="Helical" evidence="5">
    <location>
        <begin position="118"/>
        <end position="138"/>
    </location>
</feature>
<evidence type="ECO:0000256" key="4">
    <source>
        <dbReference type="ARBA" id="ARBA00023136"/>
    </source>
</evidence>